<protein>
    <recommendedName>
        <fullName evidence="2">GP-PDE domain-containing protein</fullName>
    </recommendedName>
</protein>
<dbReference type="InterPro" id="IPR030395">
    <property type="entry name" value="GP_PDE_dom"/>
</dbReference>
<evidence type="ECO:0000313" key="3">
    <source>
        <dbReference type="EMBL" id="NEU04325.1"/>
    </source>
</evidence>
<feature type="transmembrane region" description="Helical" evidence="1">
    <location>
        <begin position="229"/>
        <end position="261"/>
    </location>
</feature>
<evidence type="ECO:0000313" key="4">
    <source>
        <dbReference type="Proteomes" id="UP000481872"/>
    </source>
</evidence>
<dbReference type="GO" id="GO:0006629">
    <property type="term" value="P:lipid metabolic process"/>
    <property type="evidence" value="ECO:0007669"/>
    <property type="project" value="InterPro"/>
</dbReference>
<dbReference type="Proteomes" id="UP000481872">
    <property type="component" value="Unassembled WGS sequence"/>
</dbReference>
<dbReference type="PANTHER" id="PTHR46211">
    <property type="entry name" value="GLYCEROPHOSPHORYL DIESTER PHOSPHODIESTERASE"/>
    <property type="match status" value="1"/>
</dbReference>
<feature type="domain" description="GP-PDE" evidence="2">
    <location>
        <begin position="368"/>
        <end position="594"/>
    </location>
</feature>
<feature type="transmembrane region" description="Helical" evidence="1">
    <location>
        <begin position="78"/>
        <end position="108"/>
    </location>
</feature>
<reference evidence="3 4" key="1">
    <citation type="submission" date="2020-02" db="EMBL/GenBank/DDBJ databases">
        <title>Genome assembly of a novel Clostridium senegalense strain.</title>
        <authorList>
            <person name="Gupta T.B."/>
            <person name="Jauregui R."/>
            <person name="Maclean P."/>
            <person name="Nawarathana A."/>
            <person name="Brightwell G."/>
        </authorList>
    </citation>
    <scope>NUCLEOTIDE SEQUENCE [LARGE SCALE GENOMIC DNA]</scope>
    <source>
        <strain evidence="3 4">AGRFS4</strain>
    </source>
</reference>
<dbReference type="Pfam" id="PF03009">
    <property type="entry name" value="GDPD"/>
    <property type="match status" value="1"/>
</dbReference>
<dbReference type="RefSeq" id="WP_199869487.1">
    <property type="nucleotide sequence ID" value="NZ_JAAGPU010000007.1"/>
</dbReference>
<feature type="transmembrane region" description="Helical" evidence="1">
    <location>
        <begin position="333"/>
        <end position="353"/>
    </location>
</feature>
<dbReference type="GO" id="GO:0008081">
    <property type="term" value="F:phosphoric diester hydrolase activity"/>
    <property type="evidence" value="ECO:0007669"/>
    <property type="project" value="InterPro"/>
</dbReference>
<keyword evidence="1" id="KW-0472">Membrane</keyword>
<feature type="transmembrane region" description="Helical" evidence="1">
    <location>
        <begin position="281"/>
        <end position="302"/>
    </location>
</feature>
<dbReference type="AlphaFoldDB" id="A0A6M0H0P2"/>
<gene>
    <name evidence="3" type="ORF">G3M99_05490</name>
</gene>
<evidence type="ECO:0000259" key="2">
    <source>
        <dbReference type="PROSITE" id="PS51704"/>
    </source>
</evidence>
<keyword evidence="4" id="KW-1185">Reference proteome</keyword>
<dbReference type="InterPro" id="IPR017946">
    <property type="entry name" value="PLC-like_Pdiesterase_TIM-brl"/>
</dbReference>
<organism evidence="3 4">
    <name type="scientific">Clostridium senegalense</name>
    <dbReference type="NCBI Taxonomy" id="1465809"/>
    <lineage>
        <taxon>Bacteria</taxon>
        <taxon>Bacillati</taxon>
        <taxon>Bacillota</taxon>
        <taxon>Clostridia</taxon>
        <taxon>Eubacteriales</taxon>
        <taxon>Clostridiaceae</taxon>
        <taxon>Clostridium</taxon>
    </lineage>
</organism>
<sequence>MKLFDKSKNIYLIKTISTSYENIRFSYWENLLFEAIYKILTISIFTPFISLIFNKFLYFAGFNSLTNGELIRFGLSRYGFLTFIVLTPIIIGVIFIELSVLIIISYFSNYKKRINLKSALKKAFSNIKIIFGFGMIHMALYLILLLPLFNVGANSSLIPSLSIPNFVSDELMKTTLGGILYLLVLAVIFYLNVRWIYSIHIVILEGETSFRRAAKKSSEIVKKNYIKTVVILISSIILFFLLYILLSFLLVSLICFIIWLVNKSFVYKFSPAITFVISLTLYYILMTITTPIVINTLTILYLDYCDKKNICIDNIEFTSNDKKQSFTVKHKKVILSLVIVPALLFFVITSLLVDSSIVRAVNDTHNNFKIMAHRGYTNAGVENSLEAIEGAINANADFAEIDVLQTKDNKLIVIHDTNLKRLAKKNVNVYDLTLDEIKTLQTSQNGFVSKIPTLDEVLKFSKGRIKLNIELKLHGYENNFVDDFLNILNENDFYNDCIVQSINYNILKEVNKKAPKLTVGYIVVAGIPNVEFMDIDFLSVEESIISNKLIMACRLFNKDIYVWTANTLTSIEEYYYMGVDGVITDEVKAARELIDSISKDNFQFQLNDLIQSFI</sequence>
<dbReference type="PANTHER" id="PTHR46211:SF8">
    <property type="entry name" value="PHOSPHODIESTERASE"/>
    <property type="match status" value="1"/>
</dbReference>
<evidence type="ECO:0000256" key="1">
    <source>
        <dbReference type="SAM" id="Phobius"/>
    </source>
</evidence>
<proteinExistence type="predicted"/>
<name>A0A6M0H0P2_9CLOT</name>
<dbReference type="Pfam" id="PF10110">
    <property type="entry name" value="GPDPase_memb"/>
    <property type="match status" value="1"/>
</dbReference>
<dbReference type="InterPro" id="IPR018476">
    <property type="entry name" value="GlyceroP-diester-Pdiesterase_M"/>
</dbReference>
<feature type="transmembrane region" description="Helical" evidence="1">
    <location>
        <begin position="35"/>
        <end position="58"/>
    </location>
</feature>
<feature type="transmembrane region" description="Helical" evidence="1">
    <location>
        <begin position="129"/>
        <end position="151"/>
    </location>
</feature>
<dbReference type="Gene3D" id="3.20.20.190">
    <property type="entry name" value="Phosphatidylinositol (PI) phosphodiesterase"/>
    <property type="match status" value="1"/>
</dbReference>
<keyword evidence="1" id="KW-0812">Transmembrane</keyword>
<keyword evidence="1" id="KW-1133">Transmembrane helix</keyword>
<dbReference type="EMBL" id="JAAGPU010000007">
    <property type="protein sequence ID" value="NEU04325.1"/>
    <property type="molecule type" value="Genomic_DNA"/>
</dbReference>
<dbReference type="CDD" id="cd08579">
    <property type="entry name" value="GDPD_memb_like"/>
    <property type="match status" value="1"/>
</dbReference>
<dbReference type="SUPFAM" id="SSF51695">
    <property type="entry name" value="PLC-like phosphodiesterases"/>
    <property type="match status" value="1"/>
</dbReference>
<dbReference type="PROSITE" id="PS51704">
    <property type="entry name" value="GP_PDE"/>
    <property type="match status" value="1"/>
</dbReference>
<feature type="transmembrane region" description="Helical" evidence="1">
    <location>
        <begin position="171"/>
        <end position="191"/>
    </location>
</feature>
<accession>A0A6M0H0P2</accession>
<comment type="caution">
    <text evidence="3">The sequence shown here is derived from an EMBL/GenBank/DDBJ whole genome shotgun (WGS) entry which is preliminary data.</text>
</comment>